<keyword evidence="2" id="KW-0805">Transcription regulation</keyword>
<dbReference type="RefSeq" id="WP_103879380.1">
    <property type="nucleotide sequence ID" value="NZ_FNVG01000004.1"/>
</dbReference>
<dbReference type="SUPFAM" id="SSF46785">
    <property type="entry name" value="Winged helix' DNA-binding domain"/>
    <property type="match status" value="1"/>
</dbReference>
<dbReference type="InterPro" id="IPR036388">
    <property type="entry name" value="WH-like_DNA-bd_sf"/>
</dbReference>
<dbReference type="InterPro" id="IPR050389">
    <property type="entry name" value="LysR-type_TF"/>
</dbReference>
<dbReference type="Gene3D" id="3.40.190.10">
    <property type="entry name" value="Periplasmic binding protein-like II"/>
    <property type="match status" value="2"/>
</dbReference>
<dbReference type="PANTHER" id="PTHR30118:SF7">
    <property type="entry name" value="TRANSCRIPTIONAL REGULATOR LYSR FAMILY"/>
    <property type="match status" value="1"/>
</dbReference>
<dbReference type="OrthoDB" id="6396370at2"/>
<dbReference type="PROSITE" id="PS50931">
    <property type="entry name" value="HTH_LYSR"/>
    <property type="match status" value="1"/>
</dbReference>
<dbReference type="PANTHER" id="PTHR30118">
    <property type="entry name" value="HTH-TYPE TRANSCRIPTIONAL REGULATOR LEUO-RELATED"/>
    <property type="match status" value="1"/>
</dbReference>
<dbReference type="InterPro" id="IPR036390">
    <property type="entry name" value="WH_DNA-bd_sf"/>
</dbReference>
<evidence type="ECO:0000259" key="5">
    <source>
        <dbReference type="PROSITE" id="PS50931"/>
    </source>
</evidence>
<dbReference type="SUPFAM" id="SSF53850">
    <property type="entry name" value="Periplasmic binding protein-like II"/>
    <property type="match status" value="1"/>
</dbReference>
<dbReference type="AlphaFoldDB" id="A0A1H5V9H2"/>
<dbReference type="Pfam" id="PF03466">
    <property type="entry name" value="LysR_substrate"/>
    <property type="match status" value="1"/>
</dbReference>
<evidence type="ECO:0000256" key="2">
    <source>
        <dbReference type="ARBA" id="ARBA00023015"/>
    </source>
</evidence>
<evidence type="ECO:0000256" key="4">
    <source>
        <dbReference type="ARBA" id="ARBA00023163"/>
    </source>
</evidence>
<name>A0A1H5V9H2_9VIBR</name>
<feature type="domain" description="HTH lysR-type" evidence="5">
    <location>
        <begin position="7"/>
        <end position="64"/>
    </location>
</feature>
<evidence type="ECO:0000313" key="6">
    <source>
        <dbReference type="EMBL" id="SEF83776.1"/>
    </source>
</evidence>
<dbReference type="Pfam" id="PF00126">
    <property type="entry name" value="HTH_1"/>
    <property type="match status" value="1"/>
</dbReference>
<evidence type="ECO:0000313" key="7">
    <source>
        <dbReference type="Proteomes" id="UP000236721"/>
    </source>
</evidence>
<comment type="similarity">
    <text evidence="1">Belongs to the LysR transcriptional regulatory family.</text>
</comment>
<keyword evidence="3" id="KW-0238">DNA-binding</keyword>
<sequence>MKELQDLDLNLLKLLRAVVETRNTHAAAGQLGISQTSVSRGLAKLREVFGDQLFIRKAHGVEPSELAEKLAEASEEMFHPIMKVVESYQQFDPQQFDGEVTIAMQIYFLEIYGEGIFEALKAAMPVAKFKLVYWQDDSLAELLNGHIDYFIQFEAYPLPQEVYQHKLDTVKLCLIAREQHPVLSQSSDWEDIHHLPIARIVIDGYNAKRSPIEDLYLSKGYQANISLTTHSVKVLINKVKNSDAILFGSSLMTLLEPDLACYPLPKVPKETQQLNIIGGYLQTKRGYPLNQLLHQTLQSYFDSVTQPET</sequence>
<keyword evidence="4" id="KW-0804">Transcription</keyword>
<proteinExistence type="inferred from homology"/>
<organism evidence="6 7">
    <name type="scientific">Vibrio hangzhouensis</name>
    <dbReference type="NCBI Taxonomy" id="462991"/>
    <lineage>
        <taxon>Bacteria</taxon>
        <taxon>Pseudomonadati</taxon>
        <taxon>Pseudomonadota</taxon>
        <taxon>Gammaproteobacteria</taxon>
        <taxon>Vibrionales</taxon>
        <taxon>Vibrionaceae</taxon>
        <taxon>Vibrio</taxon>
    </lineage>
</organism>
<dbReference type="Proteomes" id="UP000236721">
    <property type="component" value="Unassembled WGS sequence"/>
</dbReference>
<dbReference type="GO" id="GO:0003677">
    <property type="term" value="F:DNA binding"/>
    <property type="evidence" value="ECO:0007669"/>
    <property type="project" value="UniProtKB-KW"/>
</dbReference>
<dbReference type="Gene3D" id="1.10.10.10">
    <property type="entry name" value="Winged helix-like DNA-binding domain superfamily/Winged helix DNA-binding domain"/>
    <property type="match status" value="1"/>
</dbReference>
<gene>
    <name evidence="6" type="ORF">SAMN04488244_104106</name>
</gene>
<evidence type="ECO:0000256" key="3">
    <source>
        <dbReference type="ARBA" id="ARBA00023125"/>
    </source>
</evidence>
<dbReference type="InterPro" id="IPR005119">
    <property type="entry name" value="LysR_subst-bd"/>
</dbReference>
<dbReference type="GO" id="GO:0003700">
    <property type="term" value="F:DNA-binding transcription factor activity"/>
    <property type="evidence" value="ECO:0007669"/>
    <property type="project" value="InterPro"/>
</dbReference>
<keyword evidence="7" id="KW-1185">Reference proteome</keyword>
<dbReference type="InterPro" id="IPR000847">
    <property type="entry name" value="LysR_HTH_N"/>
</dbReference>
<dbReference type="EMBL" id="FNVG01000004">
    <property type="protein sequence ID" value="SEF83776.1"/>
    <property type="molecule type" value="Genomic_DNA"/>
</dbReference>
<reference evidence="7" key="1">
    <citation type="submission" date="2016-10" db="EMBL/GenBank/DDBJ databases">
        <authorList>
            <person name="Varghese N."/>
            <person name="Submissions S."/>
        </authorList>
    </citation>
    <scope>NUCLEOTIDE SEQUENCE [LARGE SCALE GENOMIC DNA]</scope>
    <source>
        <strain evidence="7">CGMCC 1.7062</strain>
    </source>
</reference>
<accession>A0A1H5V9H2</accession>
<evidence type="ECO:0000256" key="1">
    <source>
        <dbReference type="ARBA" id="ARBA00009437"/>
    </source>
</evidence>
<protein>
    <submittedName>
        <fullName evidence="6">Transcriptional regulator</fullName>
    </submittedName>
</protein>